<dbReference type="GO" id="GO:0015012">
    <property type="term" value="P:heparan sulfate proteoglycan biosynthetic process"/>
    <property type="evidence" value="ECO:0007669"/>
    <property type="project" value="TreeGrafter"/>
</dbReference>
<proteinExistence type="predicted"/>
<evidence type="ECO:0000256" key="10">
    <source>
        <dbReference type="ARBA" id="ARBA00023034"/>
    </source>
</evidence>
<dbReference type="Pfam" id="PF02485">
    <property type="entry name" value="Branch"/>
    <property type="match status" value="1"/>
</dbReference>
<evidence type="ECO:0000256" key="4">
    <source>
        <dbReference type="ARBA" id="ARBA00022679"/>
    </source>
</evidence>
<evidence type="ECO:0000313" key="16">
    <source>
        <dbReference type="Proteomes" id="UP000319859"/>
    </source>
</evidence>
<dbReference type="EMBL" id="VITN01000017">
    <property type="protein sequence ID" value="TWB14146.1"/>
    <property type="molecule type" value="Genomic_DNA"/>
</dbReference>
<dbReference type="RefSeq" id="WP_186457506.1">
    <property type="nucleotide sequence ID" value="NZ_VITN01000017.1"/>
</dbReference>
<keyword evidence="9" id="KW-1133">Transmembrane helix</keyword>
<dbReference type="PANTHER" id="PTHR46025">
    <property type="entry name" value="XYLOSYLTRANSFERASE OXT"/>
    <property type="match status" value="1"/>
</dbReference>
<evidence type="ECO:0000313" key="15">
    <source>
        <dbReference type="EMBL" id="TWB14146.1"/>
    </source>
</evidence>
<organism evidence="15 16">
    <name type="scientific">Nitrospirillum amazonense</name>
    <dbReference type="NCBI Taxonomy" id="28077"/>
    <lineage>
        <taxon>Bacteria</taxon>
        <taxon>Pseudomonadati</taxon>
        <taxon>Pseudomonadota</taxon>
        <taxon>Alphaproteobacteria</taxon>
        <taxon>Rhodospirillales</taxon>
        <taxon>Azospirillaceae</taxon>
        <taxon>Nitrospirillum</taxon>
    </lineage>
</organism>
<accession>A0A560EXS7</accession>
<keyword evidence="10" id="KW-0333">Golgi apparatus</keyword>
<evidence type="ECO:0000256" key="7">
    <source>
        <dbReference type="ARBA" id="ARBA00022824"/>
    </source>
</evidence>
<evidence type="ECO:0000256" key="8">
    <source>
        <dbReference type="ARBA" id="ARBA00022968"/>
    </source>
</evidence>
<keyword evidence="8" id="KW-0735">Signal-anchor</keyword>
<dbReference type="GO" id="GO:0030158">
    <property type="term" value="F:protein xylosyltransferase activity"/>
    <property type="evidence" value="ECO:0007669"/>
    <property type="project" value="InterPro"/>
</dbReference>
<evidence type="ECO:0000256" key="11">
    <source>
        <dbReference type="ARBA" id="ARBA00023136"/>
    </source>
</evidence>
<dbReference type="PANTHER" id="PTHR46025:SF3">
    <property type="entry name" value="XYLOSYLTRANSFERASE OXT"/>
    <property type="match status" value="1"/>
</dbReference>
<reference evidence="15 16" key="1">
    <citation type="submission" date="2019-06" db="EMBL/GenBank/DDBJ databases">
        <title>Genomic Encyclopedia of Type Strains, Phase IV (KMG-V): Genome sequencing to study the core and pangenomes of soil and plant-associated prokaryotes.</title>
        <authorList>
            <person name="Whitman W."/>
        </authorList>
    </citation>
    <scope>NUCLEOTIDE SEQUENCE [LARGE SCALE GENOMIC DNA]</scope>
    <source>
        <strain evidence="15 16">BR 11880</strain>
    </source>
</reference>
<comment type="subcellular location">
    <subcellularLocation>
        <location evidence="2">Endoplasmic reticulum membrane</location>
        <topology evidence="2">Single-pass type II membrane protein</topology>
    </subcellularLocation>
    <subcellularLocation>
        <location evidence="1">Golgi apparatus membrane</location>
        <topology evidence="1">Single-pass type II membrane protein</topology>
    </subcellularLocation>
</comment>
<keyword evidence="6" id="KW-0479">Metal-binding</keyword>
<dbReference type="InterPro" id="IPR003406">
    <property type="entry name" value="Glyco_trans_14"/>
</dbReference>
<dbReference type="Proteomes" id="UP000319859">
    <property type="component" value="Unassembled WGS sequence"/>
</dbReference>
<comment type="caution">
    <text evidence="15">The sequence shown here is derived from an EMBL/GenBank/DDBJ whole genome shotgun (WGS) entry which is preliminary data.</text>
</comment>
<keyword evidence="12" id="KW-1015">Disulfide bond</keyword>
<evidence type="ECO:0000256" key="5">
    <source>
        <dbReference type="ARBA" id="ARBA00022692"/>
    </source>
</evidence>
<evidence type="ECO:0000256" key="9">
    <source>
        <dbReference type="ARBA" id="ARBA00022989"/>
    </source>
</evidence>
<gene>
    <name evidence="15" type="ORF">FBZ89_11710</name>
</gene>
<evidence type="ECO:0000256" key="12">
    <source>
        <dbReference type="ARBA" id="ARBA00023157"/>
    </source>
</evidence>
<dbReference type="InterPro" id="IPR043538">
    <property type="entry name" value="XYLT"/>
</dbReference>
<keyword evidence="11" id="KW-0472">Membrane</keyword>
<evidence type="ECO:0000256" key="6">
    <source>
        <dbReference type="ARBA" id="ARBA00022723"/>
    </source>
</evidence>
<dbReference type="GO" id="GO:0016020">
    <property type="term" value="C:membrane"/>
    <property type="evidence" value="ECO:0007669"/>
    <property type="project" value="InterPro"/>
</dbReference>
<keyword evidence="7" id="KW-0256">Endoplasmic reticulum</keyword>
<evidence type="ECO:0000256" key="13">
    <source>
        <dbReference type="ARBA" id="ARBA00023180"/>
    </source>
</evidence>
<keyword evidence="13" id="KW-0325">Glycoprotein</keyword>
<evidence type="ECO:0000256" key="14">
    <source>
        <dbReference type="ARBA" id="ARBA00042865"/>
    </source>
</evidence>
<dbReference type="AlphaFoldDB" id="A0A560EXS7"/>
<keyword evidence="4" id="KW-0808">Transferase</keyword>
<keyword evidence="3" id="KW-0328">Glycosyltransferase</keyword>
<dbReference type="GO" id="GO:0046872">
    <property type="term" value="F:metal ion binding"/>
    <property type="evidence" value="ECO:0007669"/>
    <property type="project" value="UniProtKB-KW"/>
</dbReference>
<dbReference type="GO" id="GO:0050650">
    <property type="term" value="P:chondroitin sulfate proteoglycan biosynthetic process"/>
    <property type="evidence" value="ECO:0007669"/>
    <property type="project" value="TreeGrafter"/>
</dbReference>
<evidence type="ECO:0000256" key="2">
    <source>
        <dbReference type="ARBA" id="ARBA00004648"/>
    </source>
</evidence>
<evidence type="ECO:0000256" key="3">
    <source>
        <dbReference type="ARBA" id="ARBA00022676"/>
    </source>
</evidence>
<sequence>MANCYFISCHRAQDHVADLFRFLYRPDHLYVIHCDPKAPAPLRDLVARLAACFPNVVSLPAQPYSWGGYSMVTTLWRALEAALAHAPDWSHFFWLSEQHLPLFAQEDTRWTLEAGCSYSDAAPVAGMWSGGQADVLHRFSLNFRELPGVGAFPTGPQAVDWTMPPYHGSNWMALDRGVCALMLERAGPAADLFAHSVQPDETMPQTLLMAAAAEGRARVRGWNPTYVAWPNLCGNPDMLCTMDNVAAARAEGRLFIRKRPPVMPEAMRAEVEAMAAFSDAALMERLGMAPPMPETRAALAGPLMARVAALAAGRQGYVVERFDCAELNNVPAFYVTMRPPAGPATPPGLRLCVLSEDMRTFKVLIVVRPPPDGDWAPVAVGPHQAYPLRLRVYGLFLEREVAVAEEADAGFVMLGDDGDLVPLDDTIRRYLLHMDALAGPPDA</sequence>
<name>A0A560EXS7_9PROT</name>
<evidence type="ECO:0000256" key="1">
    <source>
        <dbReference type="ARBA" id="ARBA00004323"/>
    </source>
</evidence>
<keyword evidence="5" id="KW-0812">Transmembrane</keyword>
<protein>
    <recommendedName>
        <fullName evidence="14">Peptide O-xylosyltransferase</fullName>
    </recommendedName>
</protein>